<evidence type="ECO:0000256" key="2">
    <source>
        <dbReference type="SAM" id="MobiDB-lite"/>
    </source>
</evidence>
<keyword evidence="1" id="KW-0175">Coiled coil</keyword>
<evidence type="ECO:0000313" key="4">
    <source>
        <dbReference type="Proteomes" id="UP000827892"/>
    </source>
</evidence>
<name>A0AAE9DLX9_CAEBR</name>
<evidence type="ECO:0000313" key="3">
    <source>
        <dbReference type="EMBL" id="ULU07763.1"/>
    </source>
</evidence>
<feature type="coiled-coil region" evidence="1">
    <location>
        <begin position="218"/>
        <end position="245"/>
    </location>
</feature>
<feature type="coiled-coil region" evidence="1">
    <location>
        <begin position="9"/>
        <end position="36"/>
    </location>
</feature>
<protein>
    <submittedName>
        <fullName evidence="3">Uncharacterized protein</fullName>
    </submittedName>
</protein>
<accession>A0AAE9DLX9</accession>
<organism evidence="3 4">
    <name type="scientific">Caenorhabditis briggsae</name>
    <dbReference type="NCBI Taxonomy" id="6238"/>
    <lineage>
        <taxon>Eukaryota</taxon>
        <taxon>Metazoa</taxon>
        <taxon>Ecdysozoa</taxon>
        <taxon>Nematoda</taxon>
        <taxon>Chromadorea</taxon>
        <taxon>Rhabditida</taxon>
        <taxon>Rhabditina</taxon>
        <taxon>Rhabditomorpha</taxon>
        <taxon>Rhabditoidea</taxon>
        <taxon>Rhabditidae</taxon>
        <taxon>Peloderinae</taxon>
        <taxon>Caenorhabditis</taxon>
    </lineage>
</organism>
<dbReference type="EMBL" id="CP090892">
    <property type="protein sequence ID" value="ULU07763.1"/>
    <property type="molecule type" value="Genomic_DNA"/>
</dbReference>
<gene>
    <name evidence="3" type="ORF">L3Y34_019051</name>
</gene>
<proteinExistence type="predicted"/>
<reference evidence="3 4" key="1">
    <citation type="submission" date="2022-05" db="EMBL/GenBank/DDBJ databases">
        <title>Chromosome-level reference genomes for two strains of Caenorhabditis briggsae: an improved platform for comparative genomics.</title>
        <authorList>
            <person name="Stevens L."/>
            <person name="Andersen E.C."/>
        </authorList>
    </citation>
    <scope>NUCLEOTIDE SEQUENCE [LARGE SCALE GENOMIC DNA]</scope>
    <source>
        <strain evidence="3">QX1410_ONT</strain>
        <tissue evidence="3">Whole-organism</tissue>
    </source>
</reference>
<evidence type="ECO:0000256" key="1">
    <source>
        <dbReference type="SAM" id="Coils"/>
    </source>
</evidence>
<dbReference type="Proteomes" id="UP000827892">
    <property type="component" value="Chromosome II"/>
</dbReference>
<feature type="region of interest" description="Disordered" evidence="2">
    <location>
        <begin position="263"/>
        <end position="293"/>
    </location>
</feature>
<dbReference type="AlphaFoldDB" id="A0AAE9DLX9"/>
<sequence>MGDTVSEVIGHLSDEVKNLKIRQQNFEEEVRHAAEVEMKKMQDLQFQQEWNDEDNQRDCRRFQKTVDKQQDTVAQLGSFVQNLLVEFKRMREEDNAFKNELLRELGYLRDDVIEWKRQLDNRSVRFKAQPQVFTFDDYSGNVTDHSMWSHQPLKTSTPMPPAIKNFENYGALANIQNSLNNLEEGVPAFHDELAKIHDKVDELTFKVESIEQFQQGVFDEAKSQLDQMRNEQKKKMQEIQMNQRDEFDSLRVDWTNARRNYNDETGYVAPSEDRENIPPPNQAYNSPSRPEAPPRFLKDFPKLVYQLFPDYYADPILRQNCLNCINSSKTQDEIETRVMELYELPKK</sequence>